<dbReference type="AlphaFoldDB" id="A0A0D0CLB6"/>
<sequence length="152" mass="16404">MFSSWNTKKPSASATDSQGYIIHVTIYQTTLSASSTHLHASHTSNSVHHVGMDILSTNTLASSLHLQSSSPPASNAMTCHDTINDSDMNSSAYASSTFPAPSYGPSDFVHVYLEQKLFIFKSLSSSFTSLHVDDLCKIISLHMNITSKHPAG</sequence>
<keyword evidence="2" id="KW-1185">Reference proteome</keyword>
<gene>
    <name evidence="1" type="ORF">GYMLUDRAFT_62329</name>
</gene>
<organism evidence="1 2">
    <name type="scientific">Collybiopsis luxurians FD-317 M1</name>
    <dbReference type="NCBI Taxonomy" id="944289"/>
    <lineage>
        <taxon>Eukaryota</taxon>
        <taxon>Fungi</taxon>
        <taxon>Dikarya</taxon>
        <taxon>Basidiomycota</taxon>
        <taxon>Agaricomycotina</taxon>
        <taxon>Agaricomycetes</taxon>
        <taxon>Agaricomycetidae</taxon>
        <taxon>Agaricales</taxon>
        <taxon>Marasmiineae</taxon>
        <taxon>Omphalotaceae</taxon>
        <taxon>Collybiopsis</taxon>
        <taxon>Collybiopsis luxurians</taxon>
    </lineage>
</organism>
<proteinExistence type="predicted"/>
<reference evidence="1 2" key="1">
    <citation type="submission" date="2014-04" db="EMBL/GenBank/DDBJ databases">
        <title>Evolutionary Origins and Diversification of the Mycorrhizal Mutualists.</title>
        <authorList>
            <consortium name="DOE Joint Genome Institute"/>
            <consortium name="Mycorrhizal Genomics Consortium"/>
            <person name="Kohler A."/>
            <person name="Kuo A."/>
            <person name="Nagy L.G."/>
            <person name="Floudas D."/>
            <person name="Copeland A."/>
            <person name="Barry K.W."/>
            <person name="Cichocki N."/>
            <person name="Veneault-Fourrey C."/>
            <person name="LaButti K."/>
            <person name="Lindquist E.A."/>
            <person name="Lipzen A."/>
            <person name="Lundell T."/>
            <person name="Morin E."/>
            <person name="Murat C."/>
            <person name="Riley R."/>
            <person name="Ohm R."/>
            <person name="Sun H."/>
            <person name="Tunlid A."/>
            <person name="Henrissat B."/>
            <person name="Grigoriev I.V."/>
            <person name="Hibbett D.S."/>
            <person name="Martin F."/>
        </authorList>
    </citation>
    <scope>NUCLEOTIDE SEQUENCE [LARGE SCALE GENOMIC DNA]</scope>
    <source>
        <strain evidence="1 2">FD-317 M1</strain>
    </source>
</reference>
<dbReference type="HOGENOM" id="CLU_1722586_0_0_1"/>
<dbReference type="EMBL" id="KN834802">
    <property type="protein sequence ID" value="KIK55938.1"/>
    <property type="molecule type" value="Genomic_DNA"/>
</dbReference>
<protein>
    <submittedName>
        <fullName evidence="1">Uncharacterized protein</fullName>
    </submittedName>
</protein>
<name>A0A0D0CLB6_9AGAR</name>
<dbReference type="Proteomes" id="UP000053593">
    <property type="component" value="Unassembled WGS sequence"/>
</dbReference>
<evidence type="ECO:0000313" key="1">
    <source>
        <dbReference type="EMBL" id="KIK55938.1"/>
    </source>
</evidence>
<accession>A0A0D0CLB6</accession>
<evidence type="ECO:0000313" key="2">
    <source>
        <dbReference type="Proteomes" id="UP000053593"/>
    </source>
</evidence>